<comment type="caution">
    <text evidence="2">The sequence shown here is derived from an EMBL/GenBank/DDBJ whole genome shotgun (WGS) entry which is preliminary data.</text>
</comment>
<sequence length="584" mass="65403">MAELAVVARAHGIRVLNKARKDALLYQLAHHHCPECERHYAIFLPEKPKQMKQPKSGVDAAVKPEDSVTPVKDDIKPTLHRQSKRSRAKAGDAGRAVTVEDISDHTHFPPPPVTRDLVAEIVDAYCKDLRPQMFQEAGCAVCGRLHLLRELKSLNRGDLNMDILNCPEATRKERKSCEEAIDTIKGPVLEPSCKHICPACESALNKGKMPTAAMANNLWLGAVPPQLLGLTFAEQMLIARIRHNRCLVRVSSGRAKMIANCIMFANPTVKVYNHLPPSREDLSEILAFVFIGHARPTDDDFKRTPMLVRRNRVAAALEWLKLNHGDYADLVISKENLDSYPMSGVPVSVEYKQLDSDSNKIASSMSKFDNDIEDGTEDGACPFTVHGLTGEEYESLSMKALKIRALRHLEQGGKVLAVGHEEEAQSLYHNPQLYPQMFPWLFPYGKGGIGQAVHARKLSEAEHKKNLLLYHDKRFQTDLYFPIVAFNHEQIKSSSNGSFLLAKRQKFDTISKRLLSIKPHVLESISRRMKAGEHVVPVTEDEKHCFSLLDELDHVGGNVQGSLTSKKYMRNEIWSLIAFKGAPS</sequence>
<evidence type="ECO:0000259" key="1">
    <source>
        <dbReference type="Pfam" id="PF20209"/>
    </source>
</evidence>
<dbReference type="AlphaFoldDB" id="A0A409WE05"/>
<name>A0A409WE05_9AGAR</name>
<dbReference type="InParanoid" id="A0A409WE05"/>
<protein>
    <recommendedName>
        <fullName evidence="1">DUF6570 domain-containing protein</fullName>
    </recommendedName>
</protein>
<evidence type="ECO:0000313" key="2">
    <source>
        <dbReference type="EMBL" id="PPQ76733.1"/>
    </source>
</evidence>
<keyword evidence="3" id="KW-1185">Reference proteome</keyword>
<feature type="domain" description="DUF6570" evidence="1">
    <location>
        <begin position="206"/>
        <end position="338"/>
    </location>
</feature>
<dbReference type="EMBL" id="NHYE01005126">
    <property type="protein sequence ID" value="PPQ76733.1"/>
    <property type="molecule type" value="Genomic_DNA"/>
</dbReference>
<dbReference type="OrthoDB" id="3221862at2759"/>
<gene>
    <name evidence="2" type="ORF">CVT26_004427</name>
</gene>
<proteinExistence type="predicted"/>
<dbReference type="InterPro" id="IPR046700">
    <property type="entry name" value="DUF6570"/>
</dbReference>
<feature type="non-terminal residue" evidence="2">
    <location>
        <position position="584"/>
    </location>
</feature>
<reference evidence="2 3" key="1">
    <citation type="journal article" date="2018" name="Evol. Lett.">
        <title>Horizontal gene cluster transfer increased hallucinogenic mushroom diversity.</title>
        <authorList>
            <person name="Reynolds H.T."/>
            <person name="Vijayakumar V."/>
            <person name="Gluck-Thaler E."/>
            <person name="Korotkin H.B."/>
            <person name="Matheny P.B."/>
            <person name="Slot J.C."/>
        </authorList>
    </citation>
    <scope>NUCLEOTIDE SEQUENCE [LARGE SCALE GENOMIC DNA]</scope>
    <source>
        <strain evidence="2 3">SRW20</strain>
    </source>
</reference>
<organism evidence="2 3">
    <name type="scientific">Gymnopilus dilepis</name>
    <dbReference type="NCBI Taxonomy" id="231916"/>
    <lineage>
        <taxon>Eukaryota</taxon>
        <taxon>Fungi</taxon>
        <taxon>Dikarya</taxon>
        <taxon>Basidiomycota</taxon>
        <taxon>Agaricomycotina</taxon>
        <taxon>Agaricomycetes</taxon>
        <taxon>Agaricomycetidae</taxon>
        <taxon>Agaricales</taxon>
        <taxon>Agaricineae</taxon>
        <taxon>Hymenogastraceae</taxon>
        <taxon>Gymnopilus</taxon>
    </lineage>
</organism>
<dbReference type="Proteomes" id="UP000284706">
    <property type="component" value="Unassembled WGS sequence"/>
</dbReference>
<accession>A0A409WE05</accession>
<evidence type="ECO:0000313" key="3">
    <source>
        <dbReference type="Proteomes" id="UP000284706"/>
    </source>
</evidence>
<dbReference type="Pfam" id="PF20209">
    <property type="entry name" value="DUF6570"/>
    <property type="match status" value="1"/>
</dbReference>